<name>A0A645C9K0_9ZZZZ</name>
<sequence>MQVYVAAIFYARQFDEGVRFAVVLSLAVGGQGILRFGVIGRRGVCFFGGCILRGGRQERAAQLGPGVAEEYRPGVFTDFQRDAFFVLEAHGCSRFGDYPRAVVYEVSDAKLYFASVGLYPVCFSLRLCHDLFCHVGLPLSNVL</sequence>
<gene>
    <name evidence="1" type="ORF">SDC9_119840</name>
</gene>
<accession>A0A645C9K0</accession>
<dbReference type="EMBL" id="VSSQ01025009">
    <property type="protein sequence ID" value="MPM72864.1"/>
    <property type="molecule type" value="Genomic_DNA"/>
</dbReference>
<protein>
    <submittedName>
        <fullName evidence="1">Uncharacterized protein</fullName>
    </submittedName>
</protein>
<evidence type="ECO:0000313" key="1">
    <source>
        <dbReference type="EMBL" id="MPM72864.1"/>
    </source>
</evidence>
<reference evidence="1" key="1">
    <citation type="submission" date="2019-08" db="EMBL/GenBank/DDBJ databases">
        <authorList>
            <person name="Kucharzyk K."/>
            <person name="Murdoch R.W."/>
            <person name="Higgins S."/>
            <person name="Loffler F."/>
        </authorList>
    </citation>
    <scope>NUCLEOTIDE SEQUENCE</scope>
</reference>
<dbReference type="AlphaFoldDB" id="A0A645C9K0"/>
<organism evidence="1">
    <name type="scientific">bioreactor metagenome</name>
    <dbReference type="NCBI Taxonomy" id="1076179"/>
    <lineage>
        <taxon>unclassified sequences</taxon>
        <taxon>metagenomes</taxon>
        <taxon>ecological metagenomes</taxon>
    </lineage>
</organism>
<proteinExistence type="predicted"/>
<comment type="caution">
    <text evidence="1">The sequence shown here is derived from an EMBL/GenBank/DDBJ whole genome shotgun (WGS) entry which is preliminary data.</text>
</comment>